<gene>
    <name evidence="2" type="ORF">GSI_05261</name>
</gene>
<dbReference type="EMBL" id="AYKW01000010">
    <property type="protein sequence ID" value="PIL32558.1"/>
    <property type="molecule type" value="Genomic_DNA"/>
</dbReference>
<reference evidence="2 3" key="1">
    <citation type="journal article" date="2015" name="Sci. Rep.">
        <title>Chromosome-level genome map provides insights into diverse defense mechanisms in the medicinal fungus Ganoderma sinense.</title>
        <authorList>
            <person name="Zhu Y."/>
            <person name="Xu J."/>
            <person name="Sun C."/>
            <person name="Zhou S."/>
            <person name="Xu H."/>
            <person name="Nelson D.R."/>
            <person name="Qian J."/>
            <person name="Song J."/>
            <person name="Luo H."/>
            <person name="Xiang L."/>
            <person name="Li Y."/>
            <person name="Xu Z."/>
            <person name="Ji A."/>
            <person name="Wang L."/>
            <person name="Lu S."/>
            <person name="Hayward A."/>
            <person name="Sun W."/>
            <person name="Li X."/>
            <person name="Schwartz D.C."/>
            <person name="Wang Y."/>
            <person name="Chen S."/>
        </authorList>
    </citation>
    <scope>NUCLEOTIDE SEQUENCE [LARGE SCALE GENOMIC DNA]</scope>
    <source>
        <strain evidence="2 3">ZZ0214-1</strain>
    </source>
</reference>
<name>A0A2G8SG44_9APHY</name>
<proteinExistence type="predicted"/>
<feature type="compositionally biased region" description="Basic residues" evidence="1">
    <location>
        <begin position="223"/>
        <end position="232"/>
    </location>
</feature>
<dbReference type="AlphaFoldDB" id="A0A2G8SG44"/>
<accession>A0A2G8SG44</accession>
<evidence type="ECO:0000313" key="2">
    <source>
        <dbReference type="EMBL" id="PIL32558.1"/>
    </source>
</evidence>
<dbReference type="Proteomes" id="UP000230002">
    <property type="component" value="Unassembled WGS sequence"/>
</dbReference>
<protein>
    <submittedName>
        <fullName evidence="2">Uncharacterized protein</fullName>
    </submittedName>
</protein>
<feature type="region of interest" description="Disordered" evidence="1">
    <location>
        <begin position="109"/>
        <end position="132"/>
    </location>
</feature>
<evidence type="ECO:0000313" key="3">
    <source>
        <dbReference type="Proteomes" id="UP000230002"/>
    </source>
</evidence>
<dbReference type="OrthoDB" id="2740070at2759"/>
<evidence type="ECO:0000256" key="1">
    <source>
        <dbReference type="SAM" id="MobiDB-lite"/>
    </source>
</evidence>
<organism evidence="2 3">
    <name type="scientific">Ganoderma sinense ZZ0214-1</name>
    <dbReference type="NCBI Taxonomy" id="1077348"/>
    <lineage>
        <taxon>Eukaryota</taxon>
        <taxon>Fungi</taxon>
        <taxon>Dikarya</taxon>
        <taxon>Basidiomycota</taxon>
        <taxon>Agaricomycotina</taxon>
        <taxon>Agaricomycetes</taxon>
        <taxon>Polyporales</taxon>
        <taxon>Polyporaceae</taxon>
        <taxon>Ganoderma</taxon>
    </lineage>
</organism>
<sequence>MPFFDIQFPAPFKAFVAGKAGVGTSAQEQAPRRMSWTKLGRSFAGVRKNHACERRHSIQELGEWATNYRNGMLPTVSERRDVDLSVVVENRVAEKELPKAALYRVPSYSSEGSDSDWTAVQSDGTLTPPSTISRASSYKKDVFIYEHEEGSQLTLQPSIDKPAMTSEPDLSLLPIKLVQKTIAPPDDDFAFIEQMLNGPHVFIPADPFIYDGPLPSTPPSASQRRHTAVNDH</sequence>
<keyword evidence="3" id="KW-1185">Reference proteome</keyword>
<feature type="region of interest" description="Disordered" evidence="1">
    <location>
        <begin position="213"/>
        <end position="232"/>
    </location>
</feature>
<comment type="caution">
    <text evidence="2">The sequence shown here is derived from an EMBL/GenBank/DDBJ whole genome shotgun (WGS) entry which is preliminary data.</text>
</comment>